<keyword evidence="3" id="KW-1185">Reference proteome</keyword>
<dbReference type="RefSeq" id="WP_170054202.1">
    <property type="nucleotide sequence ID" value="NZ_JABBKX010000003.1"/>
</dbReference>
<dbReference type="Proteomes" id="UP000548582">
    <property type="component" value="Unassembled WGS sequence"/>
</dbReference>
<reference evidence="2 3" key="1">
    <citation type="submission" date="2020-03" db="EMBL/GenBank/DDBJ databases">
        <authorList>
            <person name="Sun Q."/>
        </authorList>
    </citation>
    <scope>NUCLEOTIDE SEQUENCE [LARGE SCALE GENOMIC DNA]</scope>
    <source>
        <strain evidence="2 3">JC162</strain>
    </source>
</reference>
<dbReference type="PANTHER" id="PTHR42879">
    <property type="entry name" value="3-OXOACYL-(ACYL-CARRIER-PROTEIN) REDUCTASE"/>
    <property type="match status" value="1"/>
</dbReference>
<dbReference type="CDD" id="cd05233">
    <property type="entry name" value="SDR_c"/>
    <property type="match status" value="1"/>
</dbReference>
<evidence type="ECO:0000313" key="2">
    <source>
        <dbReference type="EMBL" id="NMJ41973.1"/>
    </source>
</evidence>
<gene>
    <name evidence="2" type="ORF">GWK16_12030</name>
</gene>
<dbReference type="Gene3D" id="3.40.50.720">
    <property type="entry name" value="NAD(P)-binding Rossmann-like Domain"/>
    <property type="match status" value="1"/>
</dbReference>
<comment type="similarity">
    <text evidence="1">Belongs to the short-chain dehydrogenases/reductases (SDR) family.</text>
</comment>
<sequence>MREYDFTGVTVAVTGAGHGFGRAIAQSFAALGAQVFACDLSAEELDETADYPGAIHTSAFDLTQPGAAKAWIAGIEARTEGPVGVLVCNAGGVRGQVGRPLEEVSESDWHDIFAINLHAAFALAQAVVPGMKRAGGGRIVTISSGAGLQPSRTGIQAYASAKHGLVGLTRQLGHELGQYGINVNSVAPGFVLSNAATHKQWAAYGPEGQARVLASIALRRLGEPQDIANAVLFLASPMANYVNGQVLSVDGGK</sequence>
<organism evidence="2 3">
    <name type="scientific">Neoroseomonas marina</name>
    <dbReference type="NCBI Taxonomy" id="1232220"/>
    <lineage>
        <taxon>Bacteria</taxon>
        <taxon>Pseudomonadati</taxon>
        <taxon>Pseudomonadota</taxon>
        <taxon>Alphaproteobacteria</taxon>
        <taxon>Acetobacterales</taxon>
        <taxon>Acetobacteraceae</taxon>
        <taxon>Neoroseomonas</taxon>
    </lineage>
</organism>
<dbReference type="PANTHER" id="PTHR42879:SF2">
    <property type="entry name" value="3-OXOACYL-[ACYL-CARRIER-PROTEIN] REDUCTASE FABG"/>
    <property type="match status" value="1"/>
</dbReference>
<dbReference type="InterPro" id="IPR002347">
    <property type="entry name" value="SDR_fam"/>
</dbReference>
<dbReference type="InterPro" id="IPR050259">
    <property type="entry name" value="SDR"/>
</dbReference>
<proteinExistence type="inferred from homology"/>
<dbReference type="PRINTS" id="PR00080">
    <property type="entry name" value="SDRFAMILY"/>
</dbReference>
<evidence type="ECO:0000313" key="3">
    <source>
        <dbReference type="Proteomes" id="UP000548582"/>
    </source>
</evidence>
<dbReference type="AlphaFoldDB" id="A0A848EEU8"/>
<dbReference type="PRINTS" id="PR00081">
    <property type="entry name" value="GDHRDH"/>
</dbReference>
<dbReference type="InterPro" id="IPR036291">
    <property type="entry name" value="NAD(P)-bd_dom_sf"/>
</dbReference>
<dbReference type="SUPFAM" id="SSF51735">
    <property type="entry name" value="NAD(P)-binding Rossmann-fold domains"/>
    <property type="match status" value="1"/>
</dbReference>
<comment type="caution">
    <text evidence="2">The sequence shown here is derived from an EMBL/GenBank/DDBJ whole genome shotgun (WGS) entry which is preliminary data.</text>
</comment>
<name>A0A848EEU8_9PROT</name>
<dbReference type="Pfam" id="PF13561">
    <property type="entry name" value="adh_short_C2"/>
    <property type="match status" value="1"/>
</dbReference>
<accession>A0A848EEU8</accession>
<dbReference type="FunFam" id="3.40.50.720:FF:000084">
    <property type="entry name" value="Short-chain dehydrogenase reductase"/>
    <property type="match status" value="1"/>
</dbReference>
<protein>
    <submittedName>
        <fullName evidence="2">SDR family oxidoreductase</fullName>
    </submittedName>
</protein>
<dbReference type="EMBL" id="JABBKX010000003">
    <property type="protein sequence ID" value="NMJ41973.1"/>
    <property type="molecule type" value="Genomic_DNA"/>
</dbReference>
<evidence type="ECO:0000256" key="1">
    <source>
        <dbReference type="ARBA" id="ARBA00006484"/>
    </source>
</evidence>